<dbReference type="AlphaFoldDB" id="A0A6C0IN19"/>
<dbReference type="GO" id="GO:0003677">
    <property type="term" value="F:DNA binding"/>
    <property type="evidence" value="ECO:0007669"/>
    <property type="project" value="InterPro"/>
</dbReference>
<name>A0A6C0IN19_9ZZZZ</name>
<dbReference type="EMBL" id="MN740228">
    <property type="protein sequence ID" value="QHT94588.1"/>
    <property type="molecule type" value="Genomic_DNA"/>
</dbReference>
<dbReference type="PANTHER" id="PTHR30545:SF3">
    <property type="entry name" value="SUGAR FERMENTATION STIMULATION PROTEIN C-TERMINAL DOMAIN-CONTAINING PROTEIN"/>
    <property type="match status" value="1"/>
</dbReference>
<sequence>MLSNDLYTNMILYEIDNPVRGTVIKRPSLYCKTPYVADVKIENGEDIMGHSPSLGCCGLADSGADVIMSKMTGNKTKTSHRIELSIQREGCNETIVGVNPKLGETIAERALKNNCIHGLENILSYARETTIMTSRFDFTGIDEHGVPFIMEVKNVPLADYVDVPKKEKKKAWENGVEIKTIQVEWTREGKCKFMRNDLPIHLVDESGPI</sequence>
<proteinExistence type="predicted"/>
<dbReference type="InterPro" id="IPR005224">
    <property type="entry name" value="SfsA"/>
</dbReference>
<reference evidence="2" key="1">
    <citation type="journal article" date="2020" name="Nature">
        <title>Giant virus diversity and host interactions through global metagenomics.</title>
        <authorList>
            <person name="Schulz F."/>
            <person name="Roux S."/>
            <person name="Paez-Espino D."/>
            <person name="Jungbluth S."/>
            <person name="Walsh D.A."/>
            <person name="Denef V.J."/>
            <person name="McMahon K.D."/>
            <person name="Konstantinidis K.T."/>
            <person name="Eloe-Fadrosh E.A."/>
            <person name="Kyrpides N.C."/>
            <person name="Woyke T."/>
        </authorList>
    </citation>
    <scope>NUCLEOTIDE SEQUENCE</scope>
    <source>
        <strain evidence="2">GVMAG-M-3300024261-26</strain>
    </source>
</reference>
<evidence type="ECO:0000313" key="2">
    <source>
        <dbReference type="EMBL" id="QHT94588.1"/>
    </source>
</evidence>
<protein>
    <recommendedName>
        <fullName evidence="1">Sugar fermentation stimulation protein C-terminal domain-containing protein</fullName>
    </recommendedName>
</protein>
<dbReference type="PANTHER" id="PTHR30545">
    <property type="entry name" value="SUGAR FERMENTATION STIMULATION PROTEIN A"/>
    <property type="match status" value="1"/>
</dbReference>
<dbReference type="InterPro" id="IPR040452">
    <property type="entry name" value="SfsA_C"/>
</dbReference>
<feature type="domain" description="Sugar fermentation stimulation protein C-terminal" evidence="1">
    <location>
        <begin position="104"/>
        <end position="159"/>
    </location>
</feature>
<dbReference type="Gene3D" id="3.40.1350.60">
    <property type="match status" value="1"/>
</dbReference>
<organism evidence="2">
    <name type="scientific">viral metagenome</name>
    <dbReference type="NCBI Taxonomy" id="1070528"/>
    <lineage>
        <taxon>unclassified sequences</taxon>
        <taxon>metagenomes</taxon>
        <taxon>organismal metagenomes</taxon>
    </lineage>
</organism>
<accession>A0A6C0IN19</accession>
<evidence type="ECO:0000259" key="1">
    <source>
        <dbReference type="Pfam" id="PF03749"/>
    </source>
</evidence>
<dbReference type="Pfam" id="PF03749">
    <property type="entry name" value="SfsA"/>
    <property type="match status" value="1"/>
</dbReference>